<evidence type="ECO:0000313" key="4">
    <source>
        <dbReference type="EMBL" id="PKA48968.1"/>
    </source>
</evidence>
<sequence length="655" mass="73131">MAEALFFSSAATSTLPLFHGGRKSGGDLLFCFRWNLFPSSFYYSSASSSSTLCLSYVKTPTKRLSHAASTSSRRSGKKTRIASEGTEEDATRLICPGCGVFMQNNDPDRPGFYQKRANAGQQDEDDSVDLLSDSDCLLEEDDEGFDGSSSKFDLGSETGGFSEVEEKVEDGTIGWDSDWEFEEDEEIKRNKELDGFSLPGVGYGNITEETLKEMKRERISKAEKKRRMREAMRNEADNSITVCARCHSLRNYGQIKNQKAENLIPDFDFNRFISTRLMKPSNNAPVVLMVVDCVDFDGSFPKRAAMSLFKALEASQNSLKITKLPRLVLVATKVDLLPQQISPARLDQWVRRRAKQAGAPKLNAVYLVSARKDLGVRNLLSFIKDLAGPRGHVWVIGARNAGKSTLINVFAKNEGVRVTRLTEAAVPGTTLGILRITGILPAKVKLYDTPGLLHPYLVTMRLNREEQKMVEIRKELKPRTYRMKVGQTVHVGGLMRLDLTQCSTETIYNTVWSSPNVSLHLGKIENALEMRSKHFGIRLQPPIGENRTAELDEWKPTEFKISGNSWDVNSVDLSVAGLGWFSLGLKCEATIVLWTFKGIEVTVREPLVLDRAPFLERPGFLLPKNVTEAIVELNKMVPEAREKNVGKKLNLEASI</sequence>
<dbReference type="PANTHER" id="PTHR46434:SF3">
    <property type="entry name" value="GTP-BINDING PROTEIN BRASSINAZOLE INSENSITIVE PALE GREEN 2, CHLOROPLASTIC"/>
    <property type="match status" value="1"/>
</dbReference>
<organism evidence="4 5">
    <name type="scientific">Apostasia shenzhenica</name>
    <dbReference type="NCBI Taxonomy" id="1088818"/>
    <lineage>
        <taxon>Eukaryota</taxon>
        <taxon>Viridiplantae</taxon>
        <taxon>Streptophyta</taxon>
        <taxon>Embryophyta</taxon>
        <taxon>Tracheophyta</taxon>
        <taxon>Spermatophyta</taxon>
        <taxon>Magnoliopsida</taxon>
        <taxon>Liliopsida</taxon>
        <taxon>Asparagales</taxon>
        <taxon>Orchidaceae</taxon>
        <taxon>Apostasioideae</taxon>
        <taxon>Apostasia</taxon>
    </lineage>
</organism>
<evidence type="ECO:0000259" key="3">
    <source>
        <dbReference type="Pfam" id="PF21516"/>
    </source>
</evidence>
<dbReference type="InterPro" id="IPR050896">
    <property type="entry name" value="Mito_lipid_metab_GTPase"/>
</dbReference>
<dbReference type="InterPro" id="IPR006073">
    <property type="entry name" value="GTP-bd"/>
</dbReference>
<name>A0A2I0A0A3_9ASPA</name>
<evidence type="ECO:0000256" key="1">
    <source>
        <dbReference type="SAM" id="MobiDB-lite"/>
    </source>
</evidence>
<dbReference type="AlphaFoldDB" id="A0A2I0A0A3"/>
<dbReference type="GO" id="GO:0004517">
    <property type="term" value="F:nitric-oxide synthase activity"/>
    <property type="evidence" value="ECO:0007669"/>
    <property type="project" value="UniProtKB-EC"/>
</dbReference>
<dbReference type="GO" id="GO:0009742">
    <property type="term" value="P:brassinosteroid mediated signaling pathway"/>
    <property type="evidence" value="ECO:0007669"/>
    <property type="project" value="TreeGrafter"/>
</dbReference>
<dbReference type="EC" id="1.14.13.39" evidence="4"/>
<keyword evidence="5" id="KW-1185">Reference proteome</keyword>
<dbReference type="EMBL" id="KZ452042">
    <property type="protein sequence ID" value="PKA48968.1"/>
    <property type="molecule type" value="Genomic_DNA"/>
</dbReference>
<dbReference type="PANTHER" id="PTHR46434">
    <property type="entry name" value="GENETIC INTERACTOR OF PROHIBITINS 3, MITOCHONDRIAL"/>
    <property type="match status" value="1"/>
</dbReference>
<dbReference type="Pfam" id="PF21516">
    <property type="entry name" value="YqeH-like_C"/>
    <property type="match status" value="1"/>
</dbReference>
<dbReference type="SUPFAM" id="SSF52540">
    <property type="entry name" value="P-loop containing nucleoside triphosphate hydrolases"/>
    <property type="match status" value="1"/>
</dbReference>
<evidence type="ECO:0000313" key="5">
    <source>
        <dbReference type="Proteomes" id="UP000236161"/>
    </source>
</evidence>
<dbReference type="InterPro" id="IPR048422">
    <property type="entry name" value="NOA1/YqeH-like_C"/>
</dbReference>
<feature type="domain" description="G" evidence="2">
    <location>
        <begin position="393"/>
        <end position="460"/>
    </location>
</feature>
<dbReference type="InterPro" id="IPR027417">
    <property type="entry name" value="P-loop_NTPase"/>
</dbReference>
<dbReference type="Gene3D" id="3.40.50.300">
    <property type="entry name" value="P-loop containing nucleotide triphosphate hydrolases"/>
    <property type="match status" value="1"/>
</dbReference>
<evidence type="ECO:0000259" key="2">
    <source>
        <dbReference type="Pfam" id="PF01926"/>
    </source>
</evidence>
<dbReference type="GO" id="GO:0009570">
    <property type="term" value="C:chloroplast stroma"/>
    <property type="evidence" value="ECO:0007669"/>
    <property type="project" value="TreeGrafter"/>
</dbReference>
<dbReference type="OrthoDB" id="1696305at2759"/>
<keyword evidence="4" id="KW-0560">Oxidoreductase</keyword>
<feature type="region of interest" description="Disordered" evidence="1">
    <location>
        <begin position="109"/>
        <end position="129"/>
    </location>
</feature>
<reference evidence="4 5" key="1">
    <citation type="journal article" date="2017" name="Nature">
        <title>The Apostasia genome and the evolution of orchids.</title>
        <authorList>
            <person name="Zhang G.Q."/>
            <person name="Liu K.W."/>
            <person name="Li Z."/>
            <person name="Lohaus R."/>
            <person name="Hsiao Y.Y."/>
            <person name="Niu S.C."/>
            <person name="Wang J.Y."/>
            <person name="Lin Y.C."/>
            <person name="Xu Q."/>
            <person name="Chen L.J."/>
            <person name="Yoshida K."/>
            <person name="Fujiwara S."/>
            <person name="Wang Z.W."/>
            <person name="Zhang Y.Q."/>
            <person name="Mitsuda N."/>
            <person name="Wang M."/>
            <person name="Liu G.H."/>
            <person name="Pecoraro L."/>
            <person name="Huang H.X."/>
            <person name="Xiao X.J."/>
            <person name="Lin M."/>
            <person name="Wu X.Y."/>
            <person name="Wu W.L."/>
            <person name="Chen Y.Y."/>
            <person name="Chang S.B."/>
            <person name="Sakamoto S."/>
            <person name="Ohme-Takagi M."/>
            <person name="Yagi M."/>
            <person name="Zeng S.J."/>
            <person name="Shen C.Y."/>
            <person name="Yeh C.M."/>
            <person name="Luo Y.B."/>
            <person name="Tsai W.C."/>
            <person name="Van de Peer Y."/>
            <person name="Liu Z.J."/>
        </authorList>
    </citation>
    <scope>NUCLEOTIDE SEQUENCE [LARGE SCALE GENOMIC DNA]</scope>
    <source>
        <strain evidence="5">cv. Shenzhen</strain>
        <tissue evidence="4">Stem</tissue>
    </source>
</reference>
<dbReference type="GO" id="GO:1901259">
    <property type="term" value="P:chloroplast rRNA processing"/>
    <property type="evidence" value="ECO:0007669"/>
    <property type="project" value="TreeGrafter"/>
</dbReference>
<gene>
    <name evidence="4" type="primary">NOA1</name>
    <name evidence="4" type="ORF">AXF42_Ash019506</name>
</gene>
<feature type="domain" description="NOA1/YqeH-like C-terminal" evidence="3">
    <location>
        <begin position="510"/>
        <end position="606"/>
    </location>
</feature>
<dbReference type="GO" id="GO:0005525">
    <property type="term" value="F:GTP binding"/>
    <property type="evidence" value="ECO:0007669"/>
    <property type="project" value="InterPro"/>
</dbReference>
<accession>A0A2I0A0A3</accession>
<dbReference type="Pfam" id="PF01926">
    <property type="entry name" value="MMR_HSR1"/>
    <property type="match status" value="1"/>
</dbReference>
<dbReference type="Proteomes" id="UP000236161">
    <property type="component" value="Unassembled WGS sequence"/>
</dbReference>
<dbReference type="CDD" id="cd01855">
    <property type="entry name" value="YqeH"/>
    <property type="match status" value="1"/>
</dbReference>
<protein>
    <submittedName>
        <fullName evidence="4">NO-associated protein 1, chloroplastic/mitochondrial</fullName>
        <ecNumber evidence="4">1.14.13.39</ecNumber>
    </submittedName>
</protein>
<feature type="region of interest" description="Disordered" evidence="1">
    <location>
        <begin position="65"/>
        <end position="87"/>
    </location>
</feature>
<dbReference type="STRING" id="1088818.A0A2I0A0A3"/>
<proteinExistence type="predicted"/>
<dbReference type="GO" id="GO:0005739">
    <property type="term" value="C:mitochondrion"/>
    <property type="evidence" value="ECO:0007669"/>
    <property type="project" value="TreeGrafter"/>
</dbReference>